<feature type="compositionally biased region" description="Low complexity" evidence="1">
    <location>
        <begin position="36"/>
        <end position="51"/>
    </location>
</feature>
<keyword evidence="3" id="KW-1185">Reference proteome</keyword>
<accession>A0ABD3FLY4</accession>
<evidence type="ECO:0000313" key="3">
    <source>
        <dbReference type="Proteomes" id="UP001632037"/>
    </source>
</evidence>
<protein>
    <submittedName>
        <fullName evidence="2">Uncharacterized protein</fullName>
    </submittedName>
</protein>
<reference evidence="2 3" key="1">
    <citation type="submission" date="2024-09" db="EMBL/GenBank/DDBJ databases">
        <title>Genome sequencing and assembly of Phytophthora oleae, isolate VK10A, causative agent of rot of olive drupes.</title>
        <authorList>
            <person name="Conti Taguali S."/>
            <person name="Riolo M."/>
            <person name="La Spada F."/>
            <person name="Cacciola S.O."/>
            <person name="Dionisio G."/>
        </authorList>
    </citation>
    <scope>NUCLEOTIDE SEQUENCE [LARGE SCALE GENOMIC DNA]</scope>
    <source>
        <strain evidence="2 3">VK10A</strain>
    </source>
</reference>
<dbReference type="AlphaFoldDB" id="A0ABD3FLY4"/>
<dbReference type="Proteomes" id="UP001632037">
    <property type="component" value="Unassembled WGS sequence"/>
</dbReference>
<evidence type="ECO:0000256" key="1">
    <source>
        <dbReference type="SAM" id="MobiDB-lite"/>
    </source>
</evidence>
<feature type="region of interest" description="Disordered" evidence="1">
    <location>
        <begin position="34"/>
        <end position="74"/>
    </location>
</feature>
<sequence length="111" mass="11935">MSSFEDRGIDAGSNEDMATFLPLTQTLIAPSATQTLSPALSDASSASQDPPVARQLPKGRGKRDKKLTSDAQPAFAWTPKAAETLRLRFCSTRHSFQGTHSAKQLAASWTD</sequence>
<gene>
    <name evidence="2" type="ORF">V7S43_007306</name>
</gene>
<evidence type="ECO:0000313" key="2">
    <source>
        <dbReference type="EMBL" id="KAL3667753.1"/>
    </source>
</evidence>
<dbReference type="EMBL" id="JBIMZQ010000013">
    <property type="protein sequence ID" value="KAL3667753.1"/>
    <property type="molecule type" value="Genomic_DNA"/>
</dbReference>
<proteinExistence type="predicted"/>
<name>A0ABD3FLY4_9STRA</name>
<organism evidence="2 3">
    <name type="scientific">Phytophthora oleae</name>
    <dbReference type="NCBI Taxonomy" id="2107226"/>
    <lineage>
        <taxon>Eukaryota</taxon>
        <taxon>Sar</taxon>
        <taxon>Stramenopiles</taxon>
        <taxon>Oomycota</taxon>
        <taxon>Peronosporomycetes</taxon>
        <taxon>Peronosporales</taxon>
        <taxon>Peronosporaceae</taxon>
        <taxon>Phytophthora</taxon>
    </lineage>
</organism>
<comment type="caution">
    <text evidence="2">The sequence shown here is derived from an EMBL/GenBank/DDBJ whole genome shotgun (WGS) entry which is preliminary data.</text>
</comment>